<dbReference type="EMBL" id="JH159156">
    <property type="protein sequence ID" value="EGZ14100.1"/>
    <property type="molecule type" value="Genomic_DNA"/>
</dbReference>
<name>G4ZR20_PHYSP</name>
<sequence>MIGPTPKDQQVADFVKNYRRDRPKHSMQPMIDLCNAHLYNNLETIRYGDGDFV</sequence>
<evidence type="ECO:0000313" key="2">
    <source>
        <dbReference type="Proteomes" id="UP000002640"/>
    </source>
</evidence>
<organism evidence="1 2">
    <name type="scientific">Phytophthora sojae (strain P6497)</name>
    <name type="common">Soybean stem and root rot agent</name>
    <name type="synonym">Phytophthora megasperma f. sp. glycines</name>
    <dbReference type="NCBI Taxonomy" id="1094619"/>
    <lineage>
        <taxon>Eukaryota</taxon>
        <taxon>Sar</taxon>
        <taxon>Stramenopiles</taxon>
        <taxon>Oomycota</taxon>
        <taxon>Peronosporomycetes</taxon>
        <taxon>Peronosporales</taxon>
        <taxon>Peronosporaceae</taxon>
        <taxon>Phytophthora</taxon>
    </lineage>
</organism>
<reference evidence="1 2" key="1">
    <citation type="journal article" date="2006" name="Science">
        <title>Phytophthora genome sequences uncover evolutionary origins and mechanisms of pathogenesis.</title>
        <authorList>
            <person name="Tyler B.M."/>
            <person name="Tripathy S."/>
            <person name="Zhang X."/>
            <person name="Dehal P."/>
            <person name="Jiang R.H."/>
            <person name="Aerts A."/>
            <person name="Arredondo F.D."/>
            <person name="Baxter L."/>
            <person name="Bensasson D."/>
            <person name="Beynon J.L."/>
            <person name="Chapman J."/>
            <person name="Damasceno C.M."/>
            <person name="Dorrance A.E."/>
            <person name="Dou D."/>
            <person name="Dickerman A.W."/>
            <person name="Dubchak I.L."/>
            <person name="Garbelotto M."/>
            <person name="Gijzen M."/>
            <person name="Gordon S.G."/>
            <person name="Govers F."/>
            <person name="Grunwald N.J."/>
            <person name="Huang W."/>
            <person name="Ivors K.L."/>
            <person name="Jones R.W."/>
            <person name="Kamoun S."/>
            <person name="Krampis K."/>
            <person name="Lamour K.H."/>
            <person name="Lee M.K."/>
            <person name="McDonald W.H."/>
            <person name="Medina M."/>
            <person name="Meijer H.J."/>
            <person name="Nordberg E.K."/>
            <person name="Maclean D.J."/>
            <person name="Ospina-Giraldo M.D."/>
            <person name="Morris P.F."/>
            <person name="Phuntumart V."/>
            <person name="Putnam N.H."/>
            <person name="Rash S."/>
            <person name="Rose J.K."/>
            <person name="Sakihama Y."/>
            <person name="Salamov A.A."/>
            <person name="Savidor A."/>
            <person name="Scheuring C.F."/>
            <person name="Smith B.M."/>
            <person name="Sobral B.W."/>
            <person name="Terry A."/>
            <person name="Torto-Alalibo T.A."/>
            <person name="Win J."/>
            <person name="Xu Z."/>
            <person name="Zhang H."/>
            <person name="Grigoriev I.V."/>
            <person name="Rokhsar D.S."/>
            <person name="Boore J.L."/>
        </authorList>
    </citation>
    <scope>NUCLEOTIDE SEQUENCE [LARGE SCALE GENOMIC DNA]</scope>
    <source>
        <strain evidence="1 2">P6497</strain>
    </source>
</reference>
<dbReference type="KEGG" id="psoj:PHYSODRAFT_514622"/>
<dbReference type="AlphaFoldDB" id="G4ZR20"/>
<proteinExistence type="predicted"/>
<accession>G4ZR20</accession>
<evidence type="ECO:0000313" key="1">
    <source>
        <dbReference type="EMBL" id="EGZ14100.1"/>
    </source>
</evidence>
<dbReference type="RefSeq" id="XP_009531529.1">
    <property type="nucleotide sequence ID" value="XM_009533234.1"/>
</dbReference>
<dbReference type="Proteomes" id="UP000002640">
    <property type="component" value="Unassembled WGS sequence"/>
</dbReference>
<protein>
    <submittedName>
        <fullName evidence="1">Uncharacterized protein</fullName>
    </submittedName>
</protein>
<dbReference type="InParanoid" id="G4ZR20"/>
<keyword evidence="2" id="KW-1185">Reference proteome</keyword>
<gene>
    <name evidence="1" type="ORF">PHYSODRAFT_514622</name>
</gene>
<dbReference type="GeneID" id="20659579"/>